<dbReference type="EMBL" id="HBFO01003648">
    <property type="protein sequence ID" value="CAD8811412.1"/>
    <property type="molecule type" value="Transcribed_RNA"/>
</dbReference>
<dbReference type="GO" id="GO:0008483">
    <property type="term" value="F:transaminase activity"/>
    <property type="evidence" value="ECO:0007669"/>
    <property type="project" value="TreeGrafter"/>
</dbReference>
<dbReference type="SUPFAM" id="SSF53383">
    <property type="entry name" value="PLP-dependent transferases"/>
    <property type="match status" value="1"/>
</dbReference>
<proteinExistence type="predicted"/>
<dbReference type="AlphaFoldDB" id="A0A7S0Z6C5"/>
<dbReference type="Pfam" id="PF01041">
    <property type="entry name" value="DegT_DnrJ_EryC1"/>
    <property type="match status" value="1"/>
</dbReference>
<dbReference type="PANTHER" id="PTHR30244:SF34">
    <property type="entry name" value="DTDP-4-AMINO-4,6-DIDEOXYGALACTOSE TRANSAMINASE"/>
    <property type="match status" value="1"/>
</dbReference>
<organism evidence="1">
    <name type="scientific">Ostreococcus mediterraneus</name>
    <dbReference type="NCBI Taxonomy" id="1486918"/>
    <lineage>
        <taxon>Eukaryota</taxon>
        <taxon>Viridiplantae</taxon>
        <taxon>Chlorophyta</taxon>
        <taxon>Mamiellophyceae</taxon>
        <taxon>Mamiellales</taxon>
        <taxon>Bathycoccaceae</taxon>
        <taxon>Ostreococcus</taxon>
    </lineage>
</organism>
<dbReference type="InterPro" id="IPR015422">
    <property type="entry name" value="PyrdxlP-dep_Trfase_small"/>
</dbReference>
<dbReference type="Gene3D" id="3.40.640.10">
    <property type="entry name" value="Type I PLP-dependent aspartate aminotransferase-like (Major domain)"/>
    <property type="match status" value="1"/>
</dbReference>
<name>A0A7S0Z6C5_9CHLO</name>
<evidence type="ECO:0000313" key="1">
    <source>
        <dbReference type="EMBL" id="CAD8811412.1"/>
    </source>
</evidence>
<dbReference type="PANTHER" id="PTHR30244">
    <property type="entry name" value="TRANSAMINASE"/>
    <property type="match status" value="1"/>
</dbReference>
<dbReference type="InterPro" id="IPR015421">
    <property type="entry name" value="PyrdxlP-dep_Trfase_major"/>
</dbReference>
<sequence length="418" mass="46594">MSSPYFATQPPPHYAGKHSKTIWYAPNKFEAYGQEEIDAVTECLKDGWLAPGPRTARFEEEVSTYFGKKFGIFCNSGSSANVLALLMAGLKPGDEVITPACTFSTTVAPLCQLGLEAVFCDVGVRTFVPTVEHVLDKITSATKAIFIPNLAGSKPDWESLRQNLRAMNREDICLIEDSCDTMTHTKASDISVISFYASHVITAGGGGGMVMCNSKDQVNVGLSYRDWGRVGNNVEDPSERFGHDVDGMAYDFKFLYTVKGYNFKATEMMAAFGLVQMEKLDGFTKKRRENVNRYMENMKDTPFILPEDNKAFNWLAMPMLVPDDWQRKDLLHYIESNGIQTRVFFAGNITRHPAYREFYDASDPFPGSDKIMRDCFMLGAHHGLDVADIDYVCDILKAFDPVKHAQVGSNLDPGACDL</sequence>
<reference evidence="1" key="1">
    <citation type="submission" date="2021-01" db="EMBL/GenBank/DDBJ databases">
        <authorList>
            <person name="Corre E."/>
            <person name="Pelletier E."/>
            <person name="Niang G."/>
            <person name="Scheremetjew M."/>
            <person name="Finn R."/>
            <person name="Kale V."/>
            <person name="Holt S."/>
            <person name="Cochrane G."/>
            <person name="Meng A."/>
            <person name="Brown T."/>
            <person name="Cohen L."/>
        </authorList>
    </citation>
    <scope>NUCLEOTIDE SEQUENCE</scope>
    <source>
        <strain evidence="1">Clade-D-RCC1621</strain>
    </source>
</reference>
<dbReference type="InterPro" id="IPR015424">
    <property type="entry name" value="PyrdxlP-dep_Trfase"/>
</dbReference>
<gene>
    <name evidence="1" type="ORF">OMED0930_LOCUS2506</name>
</gene>
<dbReference type="Gene3D" id="3.90.1150.10">
    <property type="entry name" value="Aspartate Aminotransferase, domain 1"/>
    <property type="match status" value="1"/>
</dbReference>
<accession>A0A7S0Z6C5</accession>
<dbReference type="PIRSF" id="PIRSF000390">
    <property type="entry name" value="PLP_StrS"/>
    <property type="match status" value="1"/>
</dbReference>
<dbReference type="GO" id="GO:0000271">
    <property type="term" value="P:polysaccharide biosynthetic process"/>
    <property type="evidence" value="ECO:0007669"/>
    <property type="project" value="TreeGrafter"/>
</dbReference>
<protein>
    <submittedName>
        <fullName evidence="1">Uncharacterized protein</fullName>
    </submittedName>
</protein>
<dbReference type="GO" id="GO:0030170">
    <property type="term" value="F:pyridoxal phosphate binding"/>
    <property type="evidence" value="ECO:0007669"/>
    <property type="project" value="TreeGrafter"/>
</dbReference>
<dbReference type="InterPro" id="IPR000653">
    <property type="entry name" value="DegT/StrS_aminotransferase"/>
</dbReference>